<name>A0A9D2GSV0_9BACT</name>
<dbReference type="InterPro" id="IPR000595">
    <property type="entry name" value="cNMP-bd_dom"/>
</dbReference>
<dbReference type="SMART" id="SM00100">
    <property type="entry name" value="cNMP"/>
    <property type="match status" value="1"/>
</dbReference>
<dbReference type="AlphaFoldDB" id="A0A9D2GSV0"/>
<organism evidence="6 7">
    <name type="scientific">Candidatus Mucispirillum faecigallinarum</name>
    <dbReference type="NCBI Taxonomy" id="2838699"/>
    <lineage>
        <taxon>Bacteria</taxon>
        <taxon>Pseudomonadati</taxon>
        <taxon>Deferribacterota</taxon>
        <taxon>Deferribacteres</taxon>
        <taxon>Deferribacterales</taxon>
        <taxon>Mucispirillaceae</taxon>
        <taxon>Mucispirillum</taxon>
    </lineage>
</organism>
<feature type="domain" description="Cyclic nucleotide-binding" evidence="4">
    <location>
        <begin position="14"/>
        <end position="116"/>
    </location>
</feature>
<dbReference type="Proteomes" id="UP000824176">
    <property type="component" value="Unassembled WGS sequence"/>
</dbReference>
<proteinExistence type="predicted"/>
<dbReference type="GO" id="GO:0003677">
    <property type="term" value="F:DNA binding"/>
    <property type="evidence" value="ECO:0007669"/>
    <property type="project" value="UniProtKB-KW"/>
</dbReference>
<dbReference type="Pfam" id="PF13545">
    <property type="entry name" value="HTH_Crp_2"/>
    <property type="match status" value="1"/>
</dbReference>
<protein>
    <submittedName>
        <fullName evidence="6">Crp/Fnr family transcriptional regulator</fullName>
    </submittedName>
</protein>
<accession>A0A9D2GSV0</accession>
<gene>
    <name evidence="6" type="ORF">H9804_01210</name>
</gene>
<keyword evidence="2" id="KW-0238">DNA-binding</keyword>
<evidence type="ECO:0000259" key="4">
    <source>
        <dbReference type="PROSITE" id="PS50042"/>
    </source>
</evidence>
<dbReference type="PANTHER" id="PTHR24567:SF68">
    <property type="entry name" value="DNA-BINDING TRANSCRIPTIONAL DUAL REGULATOR CRP"/>
    <property type="match status" value="1"/>
</dbReference>
<evidence type="ECO:0000313" key="6">
    <source>
        <dbReference type="EMBL" id="HIZ88539.1"/>
    </source>
</evidence>
<dbReference type="Gene3D" id="2.60.120.10">
    <property type="entry name" value="Jelly Rolls"/>
    <property type="match status" value="1"/>
</dbReference>
<sequence length="222" mass="25247">MTKEKALEIFTSKFMGSSDCKITATVKNITKLVTLENKTTLFNENEKADYFYYIVDGNIKLSRFSPDGKEIVIRIVHNNEIFAEATLYGRNTYPVNASSINKTYLLAVNIEGFKELCVKNHEFVLKLFVTMSHQLRYFVDMVNDLTSADTTARLLKYLCNLKEKKGSSTITLPISKRDLAMLLGAAPETISRIFAKLQNDEFISFNGKHITILKDITEYSPN</sequence>
<dbReference type="GO" id="GO:0005829">
    <property type="term" value="C:cytosol"/>
    <property type="evidence" value="ECO:0007669"/>
    <property type="project" value="TreeGrafter"/>
</dbReference>
<dbReference type="InterPro" id="IPR018490">
    <property type="entry name" value="cNMP-bd_dom_sf"/>
</dbReference>
<dbReference type="CDD" id="cd00038">
    <property type="entry name" value="CAP_ED"/>
    <property type="match status" value="1"/>
</dbReference>
<dbReference type="EMBL" id="DXAQ01000018">
    <property type="protein sequence ID" value="HIZ88539.1"/>
    <property type="molecule type" value="Genomic_DNA"/>
</dbReference>
<dbReference type="InterPro" id="IPR012318">
    <property type="entry name" value="HTH_CRP"/>
</dbReference>
<dbReference type="InterPro" id="IPR050397">
    <property type="entry name" value="Env_Response_Regulators"/>
</dbReference>
<feature type="domain" description="HTH crp-type" evidence="5">
    <location>
        <begin position="148"/>
        <end position="216"/>
    </location>
</feature>
<evidence type="ECO:0000259" key="5">
    <source>
        <dbReference type="PROSITE" id="PS51063"/>
    </source>
</evidence>
<evidence type="ECO:0000313" key="7">
    <source>
        <dbReference type="Proteomes" id="UP000824176"/>
    </source>
</evidence>
<evidence type="ECO:0000256" key="1">
    <source>
        <dbReference type="ARBA" id="ARBA00023015"/>
    </source>
</evidence>
<keyword evidence="3" id="KW-0804">Transcription</keyword>
<dbReference type="PROSITE" id="PS51063">
    <property type="entry name" value="HTH_CRP_2"/>
    <property type="match status" value="1"/>
</dbReference>
<evidence type="ECO:0000256" key="3">
    <source>
        <dbReference type="ARBA" id="ARBA00023163"/>
    </source>
</evidence>
<evidence type="ECO:0000256" key="2">
    <source>
        <dbReference type="ARBA" id="ARBA00023125"/>
    </source>
</evidence>
<dbReference type="InterPro" id="IPR036390">
    <property type="entry name" value="WH_DNA-bd_sf"/>
</dbReference>
<dbReference type="SUPFAM" id="SSF51206">
    <property type="entry name" value="cAMP-binding domain-like"/>
    <property type="match status" value="1"/>
</dbReference>
<dbReference type="SMART" id="SM00419">
    <property type="entry name" value="HTH_CRP"/>
    <property type="match status" value="1"/>
</dbReference>
<dbReference type="SUPFAM" id="SSF46785">
    <property type="entry name" value="Winged helix' DNA-binding domain"/>
    <property type="match status" value="1"/>
</dbReference>
<dbReference type="Pfam" id="PF00027">
    <property type="entry name" value="cNMP_binding"/>
    <property type="match status" value="1"/>
</dbReference>
<reference evidence="6" key="2">
    <citation type="submission" date="2021-04" db="EMBL/GenBank/DDBJ databases">
        <authorList>
            <person name="Gilroy R."/>
        </authorList>
    </citation>
    <scope>NUCLEOTIDE SEQUENCE</scope>
    <source>
        <strain evidence="6">ChiW4-1371</strain>
    </source>
</reference>
<dbReference type="PROSITE" id="PS50042">
    <property type="entry name" value="CNMP_BINDING_3"/>
    <property type="match status" value="1"/>
</dbReference>
<reference evidence="6" key="1">
    <citation type="journal article" date="2021" name="PeerJ">
        <title>Extensive microbial diversity within the chicken gut microbiome revealed by metagenomics and culture.</title>
        <authorList>
            <person name="Gilroy R."/>
            <person name="Ravi A."/>
            <person name="Getino M."/>
            <person name="Pursley I."/>
            <person name="Horton D.L."/>
            <person name="Alikhan N.F."/>
            <person name="Baker D."/>
            <person name="Gharbi K."/>
            <person name="Hall N."/>
            <person name="Watson M."/>
            <person name="Adriaenssens E.M."/>
            <person name="Foster-Nyarko E."/>
            <person name="Jarju S."/>
            <person name="Secka A."/>
            <person name="Antonio M."/>
            <person name="Oren A."/>
            <person name="Chaudhuri R.R."/>
            <person name="La Ragione R."/>
            <person name="Hildebrand F."/>
            <person name="Pallen M.J."/>
        </authorList>
    </citation>
    <scope>NUCLEOTIDE SEQUENCE</scope>
    <source>
        <strain evidence="6">ChiW4-1371</strain>
    </source>
</reference>
<keyword evidence="1" id="KW-0805">Transcription regulation</keyword>
<dbReference type="PANTHER" id="PTHR24567">
    <property type="entry name" value="CRP FAMILY TRANSCRIPTIONAL REGULATORY PROTEIN"/>
    <property type="match status" value="1"/>
</dbReference>
<dbReference type="GO" id="GO:0003700">
    <property type="term" value="F:DNA-binding transcription factor activity"/>
    <property type="evidence" value="ECO:0007669"/>
    <property type="project" value="TreeGrafter"/>
</dbReference>
<dbReference type="PRINTS" id="PR00034">
    <property type="entry name" value="HTHCRP"/>
</dbReference>
<comment type="caution">
    <text evidence="6">The sequence shown here is derived from an EMBL/GenBank/DDBJ whole genome shotgun (WGS) entry which is preliminary data.</text>
</comment>
<dbReference type="InterPro" id="IPR014710">
    <property type="entry name" value="RmlC-like_jellyroll"/>
</dbReference>